<dbReference type="EC" id="2.5.1.32" evidence="2"/>
<accession>A0A9W8DZ49</accession>
<evidence type="ECO:0000256" key="2">
    <source>
        <dbReference type="ARBA" id="ARBA00012396"/>
    </source>
</evidence>
<gene>
    <name evidence="4" type="ORF">IWQ60_000534</name>
</gene>
<comment type="caution">
    <text evidence="4">The sequence shown here is derived from an EMBL/GenBank/DDBJ whole genome shotgun (WGS) entry which is preliminary data.</text>
</comment>
<evidence type="ECO:0000313" key="4">
    <source>
        <dbReference type="EMBL" id="KAJ1930209.1"/>
    </source>
</evidence>
<dbReference type="InterPro" id="IPR008949">
    <property type="entry name" value="Isoprenoid_synthase_dom_sf"/>
</dbReference>
<reference evidence="4" key="1">
    <citation type="submission" date="2022-07" db="EMBL/GenBank/DDBJ databases">
        <title>Phylogenomic reconstructions and comparative analyses of Kickxellomycotina fungi.</title>
        <authorList>
            <person name="Reynolds N.K."/>
            <person name="Stajich J.E."/>
            <person name="Barry K."/>
            <person name="Grigoriev I.V."/>
            <person name="Crous P."/>
            <person name="Smith M.E."/>
        </authorList>
    </citation>
    <scope>NUCLEOTIDE SEQUENCE</scope>
    <source>
        <strain evidence="4">RSA 861</strain>
    </source>
</reference>
<protein>
    <recommendedName>
        <fullName evidence="2">15-cis-phytoene synthase</fullName>
        <ecNumber evidence="2">2.5.1.32</ecNumber>
    </recommendedName>
</protein>
<dbReference type="PANTHER" id="PTHR31480">
    <property type="entry name" value="BIFUNCTIONAL LYCOPENE CYCLASE/PHYTOENE SYNTHASE"/>
    <property type="match status" value="1"/>
</dbReference>
<dbReference type="Proteomes" id="UP001150569">
    <property type="component" value="Unassembled WGS sequence"/>
</dbReference>
<keyword evidence="3" id="KW-0125">Carotenoid biosynthesis</keyword>
<evidence type="ECO:0000256" key="1">
    <source>
        <dbReference type="ARBA" id="ARBA00001805"/>
    </source>
</evidence>
<dbReference type="Gene3D" id="1.10.600.10">
    <property type="entry name" value="Farnesyl Diphosphate Synthase"/>
    <property type="match status" value="1"/>
</dbReference>
<comment type="catalytic activity">
    <reaction evidence="1">
        <text>2 (2E,6E,10E)-geranylgeranyl diphosphate = 15-cis-phytoene + 2 diphosphate</text>
        <dbReference type="Rhea" id="RHEA:34475"/>
        <dbReference type="ChEBI" id="CHEBI:27787"/>
        <dbReference type="ChEBI" id="CHEBI:33019"/>
        <dbReference type="ChEBI" id="CHEBI:58756"/>
        <dbReference type="EC" id="2.5.1.32"/>
    </reaction>
</comment>
<evidence type="ECO:0000313" key="5">
    <source>
        <dbReference type="Proteomes" id="UP001150569"/>
    </source>
</evidence>
<dbReference type="Pfam" id="PF00494">
    <property type="entry name" value="SQS_PSY"/>
    <property type="match status" value="1"/>
</dbReference>
<name>A0A9W8DZ49_9FUNG</name>
<dbReference type="InterPro" id="IPR002060">
    <property type="entry name" value="Squ/phyt_synthse"/>
</dbReference>
<dbReference type="AlphaFoldDB" id="A0A9W8DZ49"/>
<dbReference type="EMBL" id="JANBPT010000013">
    <property type="protein sequence ID" value="KAJ1930209.1"/>
    <property type="molecule type" value="Genomic_DNA"/>
</dbReference>
<dbReference type="GO" id="GO:0016117">
    <property type="term" value="P:carotenoid biosynthetic process"/>
    <property type="evidence" value="ECO:0007669"/>
    <property type="project" value="UniProtKB-KW"/>
</dbReference>
<proteinExistence type="predicted"/>
<keyword evidence="5" id="KW-1185">Reference proteome</keyword>
<dbReference type="SUPFAM" id="SSF48576">
    <property type="entry name" value="Terpenoid synthases"/>
    <property type="match status" value="1"/>
</dbReference>
<evidence type="ECO:0000256" key="3">
    <source>
        <dbReference type="ARBA" id="ARBA00022746"/>
    </source>
</evidence>
<organism evidence="4 5">
    <name type="scientific">Tieghemiomyces parasiticus</name>
    <dbReference type="NCBI Taxonomy" id="78921"/>
    <lineage>
        <taxon>Eukaryota</taxon>
        <taxon>Fungi</taxon>
        <taxon>Fungi incertae sedis</taxon>
        <taxon>Zoopagomycota</taxon>
        <taxon>Kickxellomycotina</taxon>
        <taxon>Dimargaritomycetes</taxon>
        <taxon>Dimargaritales</taxon>
        <taxon>Dimargaritaceae</taxon>
        <taxon>Tieghemiomyces</taxon>
    </lineage>
</organism>
<dbReference type="OrthoDB" id="270318at2759"/>
<sequence>MKEPDSAPTMALLCLHIARRSAQVLPRTAHPALESQIRYHTREALAKGKPGQGAPSKPQRLSPVEAVQYCQRLTRRQDYDGYLASLFFPAGVVRSAVWAIRAFNIEVASIRDTVSNESIGQMKILFWKQLLKDITAGKPSPDQPIAMLLGQALPQLRLNPHWLSKLVTAREKNLTQSVYYTMDDVEAYAESTASALLYLQLECLGIKDVQADHVASHLGKAVGITTLLRATPANAAKRWVYLPQDSLARHKVSQEDLFRQGRAPGLDDAVFEIATRAHDHVLTAQSHLRKLDPSIPITPFLSSIPSIHYLRRLEQTNFDIFNPKLRHREWTMPFTLWRAQSKRDLGV</sequence>